<keyword evidence="2" id="KW-1185">Reference proteome</keyword>
<reference evidence="1 2" key="1">
    <citation type="submission" date="2011-08" db="EMBL/GenBank/DDBJ databases">
        <title>The Genome Sequence of Clostridium hathewayi WAL-18680.</title>
        <authorList>
            <consortium name="The Broad Institute Genome Sequencing Platform"/>
            <person name="Earl A."/>
            <person name="Ward D."/>
            <person name="Feldgarden M."/>
            <person name="Gevers D."/>
            <person name="Finegold S.M."/>
            <person name="Summanen P.H."/>
            <person name="Molitoris D.R."/>
            <person name="Song M."/>
            <person name="Daigneault M."/>
            <person name="Allen-Vercoe E."/>
            <person name="Young S.K."/>
            <person name="Zeng Q."/>
            <person name="Gargeya S."/>
            <person name="Fitzgerald M."/>
            <person name="Haas B."/>
            <person name="Abouelleil A."/>
            <person name="Alvarado L."/>
            <person name="Arachchi H.M."/>
            <person name="Berlin A."/>
            <person name="Brown A."/>
            <person name="Chapman S.B."/>
            <person name="Chen Z."/>
            <person name="Dunbar C."/>
            <person name="Freedman E."/>
            <person name="Gearin G."/>
            <person name="Gellesch M."/>
            <person name="Goldberg J."/>
            <person name="Griggs A."/>
            <person name="Gujja S."/>
            <person name="Heiman D."/>
            <person name="Howarth C."/>
            <person name="Larson L."/>
            <person name="Lui A."/>
            <person name="MacDonald P.J.P."/>
            <person name="Montmayeur A."/>
            <person name="Murphy C."/>
            <person name="Neiman D."/>
            <person name="Pearson M."/>
            <person name="Priest M."/>
            <person name="Roberts A."/>
            <person name="Saif S."/>
            <person name="Shea T."/>
            <person name="Shenoy N."/>
            <person name="Sisk P."/>
            <person name="Stolte C."/>
            <person name="Sykes S."/>
            <person name="Wortman J."/>
            <person name="Nusbaum C."/>
            <person name="Birren B."/>
        </authorList>
    </citation>
    <scope>NUCLEOTIDE SEQUENCE [LARGE SCALE GENOMIC DNA]</scope>
    <source>
        <strain evidence="1 2">WAL-18680</strain>
    </source>
</reference>
<evidence type="ECO:0000313" key="1">
    <source>
        <dbReference type="EMBL" id="EHI58434.1"/>
    </source>
</evidence>
<evidence type="ECO:0000313" key="2">
    <source>
        <dbReference type="Proteomes" id="UP000005384"/>
    </source>
</evidence>
<organism evidence="1 2">
    <name type="scientific">Hungatella hathewayi WAL-18680</name>
    <dbReference type="NCBI Taxonomy" id="742737"/>
    <lineage>
        <taxon>Bacteria</taxon>
        <taxon>Bacillati</taxon>
        <taxon>Bacillota</taxon>
        <taxon>Clostridia</taxon>
        <taxon>Lachnospirales</taxon>
        <taxon>Lachnospiraceae</taxon>
        <taxon>Hungatella</taxon>
    </lineage>
</organism>
<dbReference type="Pfam" id="PF03692">
    <property type="entry name" value="CxxCxxCC"/>
    <property type="match status" value="1"/>
</dbReference>
<dbReference type="PANTHER" id="PTHR35866:SF1">
    <property type="entry name" value="YKGJ FAMILY CYSTEINE CLUSTER PROTEIN"/>
    <property type="match status" value="1"/>
</dbReference>
<proteinExistence type="predicted"/>
<name>G5IJD2_9FIRM</name>
<dbReference type="Proteomes" id="UP000005384">
    <property type="component" value="Unassembled WGS sequence"/>
</dbReference>
<protein>
    <recommendedName>
        <fullName evidence="3">YkgJ family cysteine cluster protein</fullName>
    </recommendedName>
</protein>
<gene>
    <name evidence="1" type="ORF">HMPREF9473_03610</name>
</gene>
<dbReference type="InterPro" id="IPR005358">
    <property type="entry name" value="Puta_zinc/iron-chelating_dom"/>
</dbReference>
<accession>G5IJD2</accession>
<comment type="caution">
    <text evidence="1">The sequence shown here is derived from an EMBL/GenBank/DDBJ whole genome shotgun (WGS) entry which is preliminary data.</text>
</comment>
<sequence>MERQISLEDISDGKLYTLNDMVKADCQDCEGCSACCRGMGSSIVLDPMDIYRLSAGLDQTFEEMLASGSVELNVVDGVVLPNLKMSRDEERCGFLDEAGRCSIHPHRPGICRLFPLGRVYEDGSFRYFLQIHECKKDNRTKVKVKKWLDTPNAARYERYINDWHYHLKDLQADIQAANDDELAKAACMSILTLFYLTPYDTSGDFYSQFESRLEESRNNL</sequence>
<dbReference type="OrthoDB" id="9810361at2"/>
<dbReference type="RefSeq" id="WP_006781601.1">
    <property type="nucleotide sequence ID" value="NZ_CP040506.1"/>
</dbReference>
<dbReference type="AlphaFoldDB" id="G5IJD2"/>
<dbReference type="PANTHER" id="PTHR35866">
    <property type="entry name" value="PUTATIVE-RELATED"/>
    <property type="match status" value="1"/>
</dbReference>
<dbReference type="PATRIC" id="fig|742737.3.peg.3592"/>
<evidence type="ECO:0008006" key="3">
    <source>
        <dbReference type="Google" id="ProtNLM"/>
    </source>
</evidence>
<dbReference type="HOGENOM" id="CLU_1213101_0_0_9"/>
<dbReference type="EMBL" id="ADLN01000099">
    <property type="protein sequence ID" value="EHI58434.1"/>
    <property type="molecule type" value="Genomic_DNA"/>
</dbReference>